<dbReference type="RefSeq" id="WP_154755214.1">
    <property type="nucleotide sequence ID" value="NZ_WMBA01000003.1"/>
</dbReference>
<dbReference type="GO" id="GO:0019748">
    <property type="term" value="P:secondary metabolic process"/>
    <property type="evidence" value="ECO:0007669"/>
    <property type="project" value="TreeGrafter"/>
</dbReference>
<organism evidence="3 4">
    <name type="scientific">Amycolatopsis pithecellobii</name>
    <dbReference type="NCBI Taxonomy" id="664692"/>
    <lineage>
        <taxon>Bacteria</taxon>
        <taxon>Bacillati</taxon>
        <taxon>Actinomycetota</taxon>
        <taxon>Actinomycetes</taxon>
        <taxon>Pseudonocardiales</taxon>
        <taxon>Pseudonocardiaceae</taxon>
        <taxon>Amycolatopsis</taxon>
    </lineage>
</organism>
<evidence type="ECO:0000256" key="1">
    <source>
        <dbReference type="ARBA" id="ARBA00023239"/>
    </source>
</evidence>
<accession>A0A6N7Z0H7</accession>
<dbReference type="InterPro" id="IPR032465">
    <property type="entry name" value="ACMSD"/>
</dbReference>
<dbReference type="Pfam" id="PF04909">
    <property type="entry name" value="Amidohydro_2"/>
    <property type="match status" value="1"/>
</dbReference>
<sequence>MSDEVTGARRVIGVEEHVWTADLRDALLRFGGDDTVNMLSSREQTDHRLREVGEERLARMDAAGVGMQVLSITTPGTQPLAAAEAVPLARDANDFLADAVRAHPDRFAALATLPTPDPEAAARELERGVTELGLLGAQLVPLTGERYLDHDSFRPVFEAAAALGVPLYIHPGQPLRVVREAIYGGFDDWTNLNLATGGWGWHADAGLATLRLILAGTFDRHPDLQLILGRWGEMLVPFADRADLLSVENVHLERRVIDYLTGNLNVTAGGVLSHRMLTMAVDVLGPDRVMFGDDDPYRGMKGQFGGDGGAQSFVDTAPLGLQDKEKLAHLSAERLLGL</sequence>
<dbReference type="PANTHER" id="PTHR21240">
    <property type="entry name" value="2-AMINO-3-CARBOXYLMUCONATE-6-SEMIALDEHYDE DECARBOXYLASE"/>
    <property type="match status" value="1"/>
</dbReference>
<gene>
    <name evidence="3" type="ORF">GKO32_03040</name>
</gene>
<dbReference type="SUPFAM" id="SSF51556">
    <property type="entry name" value="Metallo-dependent hydrolases"/>
    <property type="match status" value="1"/>
</dbReference>
<dbReference type="Gene3D" id="3.20.20.140">
    <property type="entry name" value="Metal-dependent hydrolases"/>
    <property type="match status" value="1"/>
</dbReference>
<dbReference type="PANTHER" id="PTHR21240:SF30">
    <property type="entry name" value="AMIDOHYDROLASE-RELATED DOMAIN-CONTAINING PROTEIN-RELATED"/>
    <property type="match status" value="1"/>
</dbReference>
<dbReference type="InterPro" id="IPR032466">
    <property type="entry name" value="Metal_Hydrolase"/>
</dbReference>
<dbReference type="EMBL" id="WMBA01000003">
    <property type="protein sequence ID" value="MTD52954.1"/>
    <property type="molecule type" value="Genomic_DNA"/>
</dbReference>
<protein>
    <submittedName>
        <fullName evidence="3">Amidohydrolase family protein</fullName>
    </submittedName>
</protein>
<comment type="caution">
    <text evidence="3">The sequence shown here is derived from an EMBL/GenBank/DDBJ whole genome shotgun (WGS) entry which is preliminary data.</text>
</comment>
<keyword evidence="1" id="KW-0456">Lyase</keyword>
<dbReference type="GO" id="GO:0005829">
    <property type="term" value="C:cytosol"/>
    <property type="evidence" value="ECO:0007669"/>
    <property type="project" value="TreeGrafter"/>
</dbReference>
<reference evidence="3 4" key="1">
    <citation type="submission" date="2019-11" db="EMBL/GenBank/DDBJ databases">
        <title>Draft genome of Amycolatopsis RM579.</title>
        <authorList>
            <person name="Duangmal K."/>
            <person name="Mingma R."/>
        </authorList>
    </citation>
    <scope>NUCLEOTIDE SEQUENCE [LARGE SCALE GENOMIC DNA]</scope>
    <source>
        <strain evidence="3 4">RM579</strain>
    </source>
</reference>
<dbReference type="GO" id="GO:0016831">
    <property type="term" value="F:carboxy-lyase activity"/>
    <property type="evidence" value="ECO:0007669"/>
    <property type="project" value="InterPro"/>
</dbReference>
<dbReference type="InterPro" id="IPR006680">
    <property type="entry name" value="Amidohydro-rel"/>
</dbReference>
<dbReference type="GO" id="GO:0016787">
    <property type="term" value="F:hydrolase activity"/>
    <property type="evidence" value="ECO:0007669"/>
    <property type="project" value="UniProtKB-KW"/>
</dbReference>
<proteinExistence type="predicted"/>
<dbReference type="Proteomes" id="UP000440096">
    <property type="component" value="Unassembled WGS sequence"/>
</dbReference>
<keyword evidence="4" id="KW-1185">Reference proteome</keyword>
<keyword evidence="3" id="KW-0378">Hydrolase</keyword>
<evidence type="ECO:0000259" key="2">
    <source>
        <dbReference type="Pfam" id="PF04909"/>
    </source>
</evidence>
<dbReference type="AlphaFoldDB" id="A0A6N7Z0H7"/>
<name>A0A6N7Z0H7_9PSEU</name>
<feature type="domain" description="Amidohydrolase-related" evidence="2">
    <location>
        <begin position="58"/>
        <end position="338"/>
    </location>
</feature>
<evidence type="ECO:0000313" key="3">
    <source>
        <dbReference type="EMBL" id="MTD52954.1"/>
    </source>
</evidence>
<evidence type="ECO:0000313" key="4">
    <source>
        <dbReference type="Proteomes" id="UP000440096"/>
    </source>
</evidence>
<dbReference type="OrthoDB" id="8673173at2"/>